<gene>
    <name evidence="2" type="ORF">SLIV_32990</name>
</gene>
<protein>
    <submittedName>
        <fullName evidence="2">Uncharacterized protein</fullName>
    </submittedName>
</protein>
<evidence type="ECO:0000313" key="2">
    <source>
        <dbReference type="EMBL" id="AIJ17483.1"/>
    </source>
</evidence>
<evidence type="ECO:0000256" key="1">
    <source>
        <dbReference type="SAM" id="MobiDB-lite"/>
    </source>
</evidence>
<keyword evidence="3" id="KW-1185">Reference proteome</keyword>
<feature type="region of interest" description="Disordered" evidence="1">
    <location>
        <begin position="1"/>
        <end position="21"/>
    </location>
</feature>
<evidence type="ECO:0000313" key="3">
    <source>
        <dbReference type="Proteomes" id="UP000028682"/>
    </source>
</evidence>
<accession>A0ABN4E254</accession>
<reference evidence="3" key="1">
    <citation type="submission" date="2014-08" db="EMBL/GenBank/DDBJ databases">
        <title>Complete genome sequence of Streptomyces lividans TK24.</title>
        <authorList>
            <consortium name="StrepSynth"/>
            <person name="Ruckert C."/>
            <person name="Fridjonson O.H."/>
            <person name="Lambert C."/>
            <person name="van Wezel G.P."/>
            <person name="Bernaerts K."/>
            <person name="Anne J."/>
            <person name="Economou A."/>
            <person name="Kalinowski J."/>
        </authorList>
    </citation>
    <scope>NUCLEOTIDE SEQUENCE [LARGE SCALE GENOMIC DNA]</scope>
    <source>
        <strain evidence="3">TK24</strain>
    </source>
</reference>
<organism evidence="2 3">
    <name type="scientific">Streptomyces lividans TK24</name>
    <dbReference type="NCBI Taxonomy" id="457428"/>
    <lineage>
        <taxon>Bacteria</taxon>
        <taxon>Bacillati</taxon>
        <taxon>Actinomycetota</taxon>
        <taxon>Actinomycetes</taxon>
        <taxon>Kitasatosporales</taxon>
        <taxon>Streptomycetaceae</taxon>
        <taxon>Streptomyces</taxon>
    </lineage>
</organism>
<proteinExistence type="predicted"/>
<dbReference type="EMBL" id="CP009124">
    <property type="protein sequence ID" value="AIJ17483.1"/>
    <property type="molecule type" value="Genomic_DNA"/>
</dbReference>
<sequence>MRTPFTDRSAPPNGTRLGGVALPQQRPEDALIRIRAGLTGIALVHGAGVLVGASDDPADLGRYGTDLWGRKMVTAERAR</sequence>
<name>A0ABN4E254_STRLI</name>
<dbReference type="Proteomes" id="UP000028682">
    <property type="component" value="Chromosome"/>
</dbReference>